<feature type="transmembrane region" description="Helical" evidence="5">
    <location>
        <begin position="562"/>
        <end position="582"/>
    </location>
</feature>
<dbReference type="NCBIfam" id="NF004441">
    <property type="entry name" value="PRK05777.1-4"/>
    <property type="match status" value="1"/>
</dbReference>
<comment type="catalytic activity">
    <reaction evidence="5">
        <text>a quinone + NADH + 5 H(+)(in) = a quinol + NAD(+) + 4 H(+)(out)</text>
        <dbReference type="Rhea" id="RHEA:57888"/>
        <dbReference type="ChEBI" id="CHEBI:15378"/>
        <dbReference type="ChEBI" id="CHEBI:24646"/>
        <dbReference type="ChEBI" id="CHEBI:57540"/>
        <dbReference type="ChEBI" id="CHEBI:57945"/>
        <dbReference type="ChEBI" id="CHEBI:132124"/>
    </reaction>
</comment>
<dbReference type="EMBL" id="CP035495">
    <property type="protein sequence ID" value="QAY64359.1"/>
    <property type="molecule type" value="Genomic_DNA"/>
</dbReference>
<dbReference type="Proteomes" id="UP000291758">
    <property type="component" value="Chromosome"/>
</dbReference>
<feature type="transmembrane region" description="Helical" evidence="5">
    <location>
        <begin position="41"/>
        <end position="62"/>
    </location>
</feature>
<evidence type="ECO:0000313" key="9">
    <source>
        <dbReference type="EMBL" id="QAY64359.1"/>
    </source>
</evidence>
<keyword evidence="5" id="KW-1278">Translocase</keyword>
<feature type="transmembrane region" description="Helical" evidence="5">
    <location>
        <begin position="275"/>
        <end position="299"/>
    </location>
</feature>
<dbReference type="Pfam" id="PF00361">
    <property type="entry name" value="Proton_antipo_M"/>
    <property type="match status" value="1"/>
</dbReference>
<keyword evidence="5" id="KW-0874">Quinone</keyword>
<comment type="function">
    <text evidence="5">NDH-1 shuttles electrons from NADH, via FMN and iron-sulfur (Fe-S) centers, to quinones in the respiratory chain. The immediate electron acceptor for the enzyme in this species is believed to be a menaquinone. Couples the redox reaction to proton translocation (for every two electrons transferred, four hydrogen ions are translocated across the cytoplasmic membrane), and thus conserves the redox energy in a proton gradient.</text>
</comment>
<feature type="transmembrane region" description="Helical" evidence="5">
    <location>
        <begin position="364"/>
        <end position="387"/>
    </location>
</feature>
<feature type="transmembrane region" description="Helical" evidence="5">
    <location>
        <begin position="82"/>
        <end position="102"/>
    </location>
</feature>
<evidence type="ECO:0000256" key="3">
    <source>
        <dbReference type="ARBA" id="ARBA00022989"/>
    </source>
</evidence>
<comment type="subcellular location">
    <subcellularLocation>
        <location evidence="5">Cell membrane</location>
        <topology evidence="5">Multi-pass membrane protein</topology>
    </subcellularLocation>
    <subcellularLocation>
        <location evidence="1">Endomembrane system</location>
        <topology evidence="1">Multi-pass membrane protein</topology>
    </subcellularLocation>
    <subcellularLocation>
        <location evidence="6">Membrane</location>
        <topology evidence="6">Multi-pass membrane protein</topology>
    </subcellularLocation>
</comment>
<evidence type="ECO:0000256" key="4">
    <source>
        <dbReference type="ARBA" id="ARBA00023136"/>
    </source>
</evidence>
<gene>
    <name evidence="5 9" type="primary">nuoN</name>
    <name evidence="9" type="ORF">ET495_15375</name>
</gene>
<keyword evidence="10" id="KW-1185">Reference proteome</keyword>
<dbReference type="GO" id="GO:0048038">
    <property type="term" value="F:quinone binding"/>
    <property type="evidence" value="ECO:0007669"/>
    <property type="project" value="UniProtKB-KW"/>
</dbReference>
<keyword evidence="4 5" id="KW-0472">Membrane</keyword>
<keyword evidence="9" id="KW-0560">Oxidoreductase</keyword>
<sequence>MNEFNAPAIDWAAVSPVLVVLGAGVLGVLVEAFVPARARRTVQLVLSLAALAGAVLAVGLLWESVHANPRLVVRDSYDLTPFGLAIQGIIAVLAFLAVLVMADRPGGQDAFAPTAAAVPGSRYEEEARRAGLQQTEIYPLALFSTGGMLLFAATDDLVVLFIALEVLSLPLYVLCATARRRRLLSQEAAFKYFLLGAFASALTVFGIALLYGYAGSVHLPAIADALSGRGDSPLQGLHVLAITGIVLVTGGLLFKVGAAPFHTWTPDVYQGAPTPVTGFMAACTKAAAVGALVRVLFYLGKGFDAATRHEVQVLLWAVAIATMAIGTIVAAVQTDIKRLLAYSSIAHAGFILVALVGFDDAGAGAVLFYLLAYGLATVGAFAAVTLVRERLTGAGEDSVILGEATHLSQWAGIGRKAPWLTAAFALFMLSMAGIPLTAGFVAKFGVFSAAVGAGAWPLALLGVLASAISVFFYARIIVLMVLTPAPDAAHDGTGNESQHGAGHDATREPVSAGQGTATLASAGTATGTATGTAAGTATGTAAGTATQVRPATRAVVTVMTGWGPAAVVVAVCAIGVVLLGVLPATVLDLAAGAVKFVP</sequence>
<feature type="transmembrane region" description="Helical" evidence="5">
    <location>
        <begin position="311"/>
        <end position="332"/>
    </location>
</feature>
<keyword evidence="3 5" id="KW-1133">Transmembrane helix</keyword>
<evidence type="ECO:0000256" key="5">
    <source>
        <dbReference type="HAMAP-Rule" id="MF_00445"/>
    </source>
</evidence>
<dbReference type="NCBIfam" id="TIGR01770">
    <property type="entry name" value="NDH_I_N"/>
    <property type="match status" value="1"/>
</dbReference>
<keyword evidence="5" id="KW-1003">Cell membrane</keyword>
<dbReference type="HAMAP" id="MF_00445">
    <property type="entry name" value="NDH1_NuoN_1"/>
    <property type="match status" value="1"/>
</dbReference>
<keyword evidence="5" id="KW-0520">NAD</keyword>
<evidence type="ECO:0000256" key="7">
    <source>
        <dbReference type="SAM" id="MobiDB-lite"/>
    </source>
</evidence>
<dbReference type="PANTHER" id="PTHR22773">
    <property type="entry name" value="NADH DEHYDROGENASE"/>
    <property type="match status" value="1"/>
</dbReference>
<keyword evidence="2 5" id="KW-0812">Transmembrane</keyword>
<dbReference type="AlphaFoldDB" id="A0A4P6ES62"/>
<proteinExistence type="inferred from homology"/>
<reference evidence="9 10" key="1">
    <citation type="submission" date="2019-01" db="EMBL/GenBank/DDBJ databases">
        <title>Genome sequencing of strain 2JSPR-7.</title>
        <authorList>
            <person name="Heo J."/>
            <person name="Kim S.-J."/>
            <person name="Kim J.-S."/>
            <person name="Hong S.-B."/>
            <person name="Kwon S.-W."/>
        </authorList>
    </citation>
    <scope>NUCLEOTIDE SEQUENCE [LARGE SCALE GENOMIC DNA]</scope>
    <source>
        <strain evidence="9 10">2JSPR-7</strain>
    </source>
</reference>
<dbReference type="InterPro" id="IPR010096">
    <property type="entry name" value="NADH-Q_OxRdtase_suN/2"/>
</dbReference>
<dbReference type="GO" id="GO:0042773">
    <property type="term" value="P:ATP synthesis coupled electron transport"/>
    <property type="evidence" value="ECO:0007669"/>
    <property type="project" value="InterPro"/>
</dbReference>
<feature type="transmembrane region" description="Helical" evidence="5">
    <location>
        <begin position="419"/>
        <end position="442"/>
    </location>
</feature>
<dbReference type="GO" id="GO:0005886">
    <property type="term" value="C:plasma membrane"/>
    <property type="evidence" value="ECO:0007669"/>
    <property type="project" value="UniProtKB-SubCell"/>
</dbReference>
<organism evidence="9 10">
    <name type="scientific">Xylanimonas allomyrinae</name>
    <dbReference type="NCBI Taxonomy" id="2509459"/>
    <lineage>
        <taxon>Bacteria</taxon>
        <taxon>Bacillati</taxon>
        <taxon>Actinomycetota</taxon>
        <taxon>Actinomycetes</taxon>
        <taxon>Micrococcales</taxon>
        <taxon>Promicromonosporaceae</taxon>
        <taxon>Xylanimonas</taxon>
    </lineage>
</organism>
<dbReference type="InterPro" id="IPR001750">
    <property type="entry name" value="ND/Mrp_TM"/>
</dbReference>
<dbReference type="KEGG" id="xyl:ET495_15375"/>
<comment type="subunit">
    <text evidence="5">NDH-1 is composed of 14 different subunits. Subunits NuoA, H, J, K, L, M, N constitute the membrane sector of the complex.</text>
</comment>
<feature type="transmembrane region" description="Helical" evidence="5">
    <location>
        <begin position="339"/>
        <end position="358"/>
    </location>
</feature>
<feature type="region of interest" description="Disordered" evidence="7">
    <location>
        <begin position="490"/>
        <end position="513"/>
    </location>
</feature>
<comment type="similarity">
    <text evidence="5">Belongs to the complex I subunit 2 family.</text>
</comment>
<feature type="transmembrane region" description="Helical" evidence="5">
    <location>
        <begin position="12"/>
        <end position="34"/>
    </location>
</feature>
<dbReference type="OrthoDB" id="9811718at2"/>
<evidence type="ECO:0000256" key="2">
    <source>
        <dbReference type="ARBA" id="ARBA00022692"/>
    </source>
</evidence>
<evidence type="ECO:0000256" key="1">
    <source>
        <dbReference type="ARBA" id="ARBA00004127"/>
    </source>
</evidence>
<feature type="transmembrane region" description="Helical" evidence="5">
    <location>
        <begin position="234"/>
        <end position="254"/>
    </location>
</feature>
<feature type="transmembrane region" description="Helical" evidence="5">
    <location>
        <begin position="190"/>
        <end position="214"/>
    </location>
</feature>
<evidence type="ECO:0000256" key="6">
    <source>
        <dbReference type="RuleBase" id="RU000320"/>
    </source>
</evidence>
<keyword evidence="5" id="KW-0813">Transport</keyword>
<accession>A0A4P6ES62</accession>
<feature type="transmembrane region" description="Helical" evidence="5">
    <location>
        <begin position="454"/>
        <end position="474"/>
    </location>
</feature>
<dbReference type="RefSeq" id="WP_129205511.1">
    <property type="nucleotide sequence ID" value="NZ_CP035495.1"/>
</dbReference>
<name>A0A4P6ES62_9MICO</name>
<feature type="domain" description="NADH:quinone oxidoreductase/Mrp antiporter transmembrane" evidence="8">
    <location>
        <begin position="155"/>
        <end position="469"/>
    </location>
</feature>
<dbReference type="GO" id="GO:0008137">
    <property type="term" value="F:NADH dehydrogenase (ubiquinone) activity"/>
    <property type="evidence" value="ECO:0007669"/>
    <property type="project" value="InterPro"/>
</dbReference>
<evidence type="ECO:0000313" key="10">
    <source>
        <dbReference type="Proteomes" id="UP000291758"/>
    </source>
</evidence>
<protein>
    <recommendedName>
        <fullName evidence="5">NADH-quinone oxidoreductase subunit N</fullName>
        <ecNumber evidence="5">7.1.1.-</ecNumber>
    </recommendedName>
    <alternativeName>
        <fullName evidence="5">NADH dehydrogenase I subunit N</fullName>
    </alternativeName>
    <alternativeName>
        <fullName evidence="5">NDH-1 subunit N</fullName>
    </alternativeName>
</protein>
<dbReference type="GO" id="GO:0050136">
    <property type="term" value="F:NADH dehydrogenase (quinone) (non-electrogenic) activity"/>
    <property type="evidence" value="ECO:0007669"/>
    <property type="project" value="UniProtKB-UniRule"/>
</dbReference>
<dbReference type="EC" id="7.1.1.-" evidence="5"/>
<evidence type="ECO:0000259" key="8">
    <source>
        <dbReference type="Pfam" id="PF00361"/>
    </source>
</evidence>
<dbReference type="GO" id="GO:0012505">
    <property type="term" value="C:endomembrane system"/>
    <property type="evidence" value="ECO:0007669"/>
    <property type="project" value="UniProtKB-SubCell"/>
</dbReference>
<feature type="transmembrane region" description="Helical" evidence="5">
    <location>
        <begin position="159"/>
        <end position="178"/>
    </location>
</feature>